<evidence type="ECO:0000313" key="2">
    <source>
        <dbReference type="EMBL" id="GFO67464.1"/>
    </source>
</evidence>
<dbReference type="InterPro" id="IPR014862">
    <property type="entry name" value="TrwC"/>
</dbReference>
<protein>
    <recommendedName>
        <fullName evidence="1">TrwC relaxase domain-containing protein</fullName>
    </recommendedName>
</protein>
<dbReference type="EMBL" id="BLXZ01000002">
    <property type="protein sequence ID" value="GFO67464.1"/>
    <property type="molecule type" value="Genomic_DNA"/>
</dbReference>
<proteinExistence type="predicted"/>
<dbReference type="SUPFAM" id="SSF55464">
    <property type="entry name" value="Origin of replication-binding domain, RBD-like"/>
    <property type="match status" value="1"/>
</dbReference>
<accession>A0A6V8N6B6</accession>
<sequence>MFVLNVVRTEDGDWKANDPLTIYQYQKSLGLLYRQELAYELGRRSFEVKILDRSLMFIELKGVSAELLEYFSPRRAAIEAQVAIWKEEGKFVLGAPRPAISCFAASIWRSLMAARPVV</sequence>
<feature type="domain" description="TrwC relaxase" evidence="1">
    <location>
        <begin position="2"/>
        <end position="88"/>
    </location>
</feature>
<dbReference type="AlphaFoldDB" id="A0A6V8N6B6"/>
<dbReference type="RefSeq" id="WP_281379400.1">
    <property type="nucleotide sequence ID" value="NZ_BLXZ01000002.1"/>
</dbReference>
<name>A0A6V8N6B6_9BACT</name>
<reference evidence="3" key="1">
    <citation type="submission" date="2020-06" db="EMBL/GenBank/DDBJ databases">
        <title>Draft genomic sequecing of Geomonas sp. Red745.</title>
        <authorList>
            <person name="Itoh H."/>
            <person name="Xu Z.X."/>
            <person name="Ushijima N."/>
            <person name="Masuda Y."/>
            <person name="Shiratori Y."/>
            <person name="Senoo K."/>
        </authorList>
    </citation>
    <scope>NUCLEOTIDE SEQUENCE [LARGE SCALE GENOMIC DNA]</scope>
    <source>
        <strain evidence="3">Red745</strain>
    </source>
</reference>
<gene>
    <name evidence="2" type="ORF">GMLC_10430</name>
</gene>
<comment type="caution">
    <text evidence="2">The sequence shown here is derived from an EMBL/GenBank/DDBJ whole genome shotgun (WGS) entry which is preliminary data.</text>
</comment>
<organism evidence="2 3">
    <name type="scientific">Geomonas limicola</name>
    <dbReference type="NCBI Taxonomy" id="2740186"/>
    <lineage>
        <taxon>Bacteria</taxon>
        <taxon>Pseudomonadati</taxon>
        <taxon>Thermodesulfobacteriota</taxon>
        <taxon>Desulfuromonadia</taxon>
        <taxon>Geobacterales</taxon>
        <taxon>Geobacteraceae</taxon>
        <taxon>Geomonas</taxon>
    </lineage>
</organism>
<dbReference type="Pfam" id="PF08751">
    <property type="entry name" value="TrwC"/>
    <property type="match status" value="1"/>
</dbReference>
<evidence type="ECO:0000313" key="3">
    <source>
        <dbReference type="Proteomes" id="UP000587586"/>
    </source>
</evidence>
<keyword evidence="3" id="KW-1185">Reference proteome</keyword>
<dbReference type="Proteomes" id="UP000587586">
    <property type="component" value="Unassembled WGS sequence"/>
</dbReference>
<evidence type="ECO:0000259" key="1">
    <source>
        <dbReference type="Pfam" id="PF08751"/>
    </source>
</evidence>